<dbReference type="PROSITE" id="PS01124">
    <property type="entry name" value="HTH_ARAC_FAMILY_2"/>
    <property type="match status" value="1"/>
</dbReference>
<dbReference type="Gene3D" id="2.60.120.10">
    <property type="entry name" value="Jelly Rolls"/>
    <property type="match status" value="1"/>
</dbReference>
<evidence type="ECO:0000256" key="2">
    <source>
        <dbReference type="ARBA" id="ARBA00023125"/>
    </source>
</evidence>
<keyword evidence="1" id="KW-0805">Transcription regulation</keyword>
<dbReference type="GO" id="GO:0003700">
    <property type="term" value="F:DNA-binding transcription factor activity"/>
    <property type="evidence" value="ECO:0007669"/>
    <property type="project" value="InterPro"/>
</dbReference>
<dbReference type="Pfam" id="PF12833">
    <property type="entry name" value="HTH_18"/>
    <property type="match status" value="1"/>
</dbReference>
<evidence type="ECO:0000259" key="4">
    <source>
        <dbReference type="PROSITE" id="PS01124"/>
    </source>
</evidence>
<evidence type="ECO:0000313" key="5">
    <source>
        <dbReference type="EMBL" id="AKP53965.1"/>
    </source>
</evidence>
<dbReference type="InterPro" id="IPR011051">
    <property type="entry name" value="RmlC_Cupin_sf"/>
</dbReference>
<dbReference type="InterPro" id="IPR020449">
    <property type="entry name" value="Tscrpt_reg_AraC-type_HTH"/>
</dbReference>
<dbReference type="Proteomes" id="UP000036520">
    <property type="component" value="Chromosome"/>
</dbReference>
<dbReference type="PATRIC" id="fig|320787.5.peg.5070"/>
<protein>
    <submittedName>
        <fullName evidence="5">Transcriptional regulator</fullName>
    </submittedName>
</protein>
<dbReference type="KEGG" id="camu:CA2015_4631"/>
<dbReference type="AlphaFoldDB" id="A0A0H4PLR1"/>
<dbReference type="EMBL" id="CP012040">
    <property type="protein sequence ID" value="AKP53965.1"/>
    <property type="molecule type" value="Genomic_DNA"/>
</dbReference>
<feature type="domain" description="HTH araC/xylS-type" evidence="4">
    <location>
        <begin position="187"/>
        <end position="285"/>
    </location>
</feature>
<dbReference type="InterPro" id="IPR014710">
    <property type="entry name" value="RmlC-like_jellyroll"/>
</dbReference>
<dbReference type="InterPro" id="IPR009057">
    <property type="entry name" value="Homeodomain-like_sf"/>
</dbReference>
<dbReference type="PANTHER" id="PTHR43280:SF27">
    <property type="entry name" value="TRANSCRIPTIONAL REGULATOR MTLR"/>
    <property type="match status" value="1"/>
</dbReference>
<accession>A0A0H4PLR1</accession>
<proteinExistence type="predicted"/>
<dbReference type="PRINTS" id="PR00032">
    <property type="entry name" value="HTHARAC"/>
</dbReference>
<sequence length="291" mass="34103">MKKAFQKSRIPEQSAFVVKELIAPNFDKNWHFHPEYQLFLVMEGRGTRFVGDDMRSFKPNDLVFTGPNLPHLWRNDQEYFEKDSQLMTRGIVVYFPEGFLGKDMGEKDEFEELQNLLKRASLGLEVTGETNTLVRERMIQLVQKKGLERIIGLLEILLLISRSNEVKTIVQAGYTNANKESEKDRMSRVHEFVMDHFQQDIKQEEVAALINMTSSSFSRYFKSRMNKSFSDFLSEVRISHACKLLHSENLNISEVSYDSGFNTLSNFNRQFKERMGMTPKTYKQDFQTRFE</sequence>
<dbReference type="InterPro" id="IPR018062">
    <property type="entry name" value="HTH_AraC-typ_CS"/>
</dbReference>
<evidence type="ECO:0000256" key="1">
    <source>
        <dbReference type="ARBA" id="ARBA00023015"/>
    </source>
</evidence>
<dbReference type="OrthoDB" id="792101at2"/>
<dbReference type="GO" id="GO:0043565">
    <property type="term" value="F:sequence-specific DNA binding"/>
    <property type="evidence" value="ECO:0007669"/>
    <property type="project" value="InterPro"/>
</dbReference>
<keyword evidence="6" id="KW-1185">Reference proteome</keyword>
<dbReference type="SUPFAM" id="SSF51182">
    <property type="entry name" value="RmlC-like cupins"/>
    <property type="match status" value="1"/>
</dbReference>
<evidence type="ECO:0000256" key="3">
    <source>
        <dbReference type="ARBA" id="ARBA00023163"/>
    </source>
</evidence>
<dbReference type="InterPro" id="IPR013096">
    <property type="entry name" value="Cupin_2"/>
</dbReference>
<keyword evidence="2" id="KW-0238">DNA-binding</keyword>
<dbReference type="RefSeq" id="WP_048644006.1">
    <property type="nucleotide sequence ID" value="NZ_CAXBGM010000043.1"/>
</dbReference>
<reference evidence="5 6" key="1">
    <citation type="submission" date="2015-07" db="EMBL/GenBank/DDBJ databases">
        <authorList>
            <person name="Kim K.M."/>
        </authorList>
    </citation>
    <scope>NUCLEOTIDE SEQUENCE [LARGE SCALE GENOMIC DNA]</scope>
    <source>
        <strain evidence="5 6">KCTC 12363</strain>
    </source>
</reference>
<organism evidence="5 6">
    <name type="scientific">Cyclobacterium amurskyense</name>
    <dbReference type="NCBI Taxonomy" id="320787"/>
    <lineage>
        <taxon>Bacteria</taxon>
        <taxon>Pseudomonadati</taxon>
        <taxon>Bacteroidota</taxon>
        <taxon>Cytophagia</taxon>
        <taxon>Cytophagales</taxon>
        <taxon>Cyclobacteriaceae</taxon>
        <taxon>Cyclobacterium</taxon>
    </lineage>
</organism>
<dbReference type="SUPFAM" id="SSF46689">
    <property type="entry name" value="Homeodomain-like"/>
    <property type="match status" value="2"/>
</dbReference>
<gene>
    <name evidence="5" type="ORF">CA2015_4631</name>
</gene>
<evidence type="ECO:0000313" key="6">
    <source>
        <dbReference type="Proteomes" id="UP000036520"/>
    </source>
</evidence>
<name>A0A0H4PLR1_9BACT</name>
<keyword evidence="3" id="KW-0804">Transcription</keyword>
<dbReference type="STRING" id="320787.CA2015_4631"/>
<dbReference type="PANTHER" id="PTHR43280">
    <property type="entry name" value="ARAC-FAMILY TRANSCRIPTIONAL REGULATOR"/>
    <property type="match status" value="1"/>
</dbReference>
<dbReference type="Pfam" id="PF07883">
    <property type="entry name" value="Cupin_2"/>
    <property type="match status" value="1"/>
</dbReference>
<dbReference type="Gene3D" id="1.10.10.60">
    <property type="entry name" value="Homeodomain-like"/>
    <property type="match status" value="2"/>
</dbReference>
<dbReference type="CDD" id="cd06976">
    <property type="entry name" value="cupin_MtlR-like_N"/>
    <property type="match status" value="1"/>
</dbReference>
<dbReference type="SMART" id="SM00342">
    <property type="entry name" value="HTH_ARAC"/>
    <property type="match status" value="1"/>
</dbReference>
<dbReference type="InterPro" id="IPR018060">
    <property type="entry name" value="HTH_AraC"/>
</dbReference>
<dbReference type="PROSITE" id="PS00041">
    <property type="entry name" value="HTH_ARAC_FAMILY_1"/>
    <property type="match status" value="1"/>
</dbReference>